<evidence type="ECO:0000256" key="1">
    <source>
        <dbReference type="ARBA" id="ARBA00004245"/>
    </source>
</evidence>
<sequence>MYGSARSVGRGDANHSGGRDGSGPGNQGSGRSPRLPRSPRMGHRRSNSTGGSGGGPGGAGGKTLSMENIQSLNAAYATSGPMYLSDNEVAMADYVPKSGGTMTTMGRQRVTYGSRATNSAVVAASTPNISTSVPGNAALSAGILAGDALAFGDHHMSSTVPHSLRQARDNTILDLQTQLKEILRENEMLRREVEVKQSKLSSSMNSIKTFWSPELKKERALRKDEVSKITVWKEQYRVIQDEAQHLQMTVQALQDEMRIQRDLNQLLQQDPAIHGRDLVLTSEPTEENYRRLHAEHERQAKELFLLRKTLEEMELRIDTQKQTLGARDESIKKLLEMLQSKGQSAKASEEDQERTRRLADAEMHRHHLESLLDQRDREVNTLREVLGTSESTKTKALQTVIDMKDAKINSMEQGLRDTEEELLLMKSNGLLSCEERQEEMKQMEVYRSHMKFMKNKMEQVKQDLSRKDTELLGLQTKLETLTNQFSDSKQHIEVLKESLTAKEQRAAILQTEVDALRLRLEEKESTLNKKSKQIQEVSEEKGTLKGEIHDLKDMLEVKERKVNVLQKKIENLQEQLRDKEKQMSSLKERVKSLQADTSNTDTALTTLEESLAEKERIIERLKEQRDRDDREKTEEIDSNKKELKELKEKLSLLQGDLSDRETSLLDLKEHASSLASSGLKKDSKLKSMEIAFEQKREECLKVENQLKRAQNAALEAQANTELPERIKNLQQEVARHKEDSGKAQAEVDRLLEILREMENEKNDKDKKINELERWHKEQIEKKHKEQVEKNRNARLVDEDTLRQKSERIEELEEALRESVQITAEREMVLAQEEAARSLQEKQMEELLGAMEKVKQELESMQAKLSSTQQSLCEKEAHLSTLRAERRKHLEEVLEMKQEALLAAISEKDANIALLELSSSKKKKTQDEVSLLKREKDRLVQQLKQQTQNRMKLMADNYEDDHLKTAPDQSNHKPSPDQVAYPSKRTAVNSSSTSPT</sequence>
<comment type="subcellular location">
    <subcellularLocation>
        <location evidence="1">Cytoplasm</location>
        <location evidence="1">Cytoskeleton</location>
    </subcellularLocation>
    <subcellularLocation>
        <location evidence="8">Presynapse</location>
    </subcellularLocation>
</comment>
<keyword evidence="6" id="KW-0206">Cytoskeleton</keyword>
<feature type="region of interest" description="Disordered" evidence="10">
    <location>
        <begin position="954"/>
        <end position="995"/>
    </location>
</feature>
<feature type="coiled-coil region" evidence="9">
    <location>
        <begin position="172"/>
        <end position="199"/>
    </location>
</feature>
<keyword evidence="3" id="KW-0597">Phosphoprotein</keyword>
<evidence type="ECO:0000313" key="12">
    <source>
        <dbReference type="Proteomes" id="UP000007635"/>
    </source>
</evidence>
<dbReference type="GO" id="GO:0048788">
    <property type="term" value="C:cytoskeleton of presynaptic active zone"/>
    <property type="evidence" value="ECO:0007669"/>
    <property type="project" value="TreeGrafter"/>
</dbReference>
<reference evidence="11" key="3">
    <citation type="submission" date="2025-09" db="UniProtKB">
        <authorList>
            <consortium name="Ensembl"/>
        </authorList>
    </citation>
    <scope>IDENTIFICATION</scope>
</reference>
<feature type="compositionally biased region" description="Low complexity" evidence="10">
    <location>
        <begin position="29"/>
        <end position="39"/>
    </location>
</feature>
<evidence type="ECO:0000256" key="9">
    <source>
        <dbReference type="SAM" id="Coils"/>
    </source>
</evidence>
<protein>
    <recommendedName>
        <fullName evidence="13">ELKS/RAB6-interacting/CAST family member 1a</fullName>
    </recommendedName>
</protein>
<evidence type="ECO:0000313" key="11">
    <source>
        <dbReference type="Ensembl" id="ENSGACP00000036499.1"/>
    </source>
</evidence>
<dbReference type="PANTHER" id="PTHR18861">
    <property type="entry name" value="ELKS/RAB6-INTERACTING/CAST PROTEIN"/>
    <property type="match status" value="1"/>
</dbReference>
<keyword evidence="7" id="KW-0966">Cell projection</keyword>
<feature type="compositionally biased region" description="Gly residues" evidence="10">
    <location>
        <begin position="19"/>
        <end position="28"/>
    </location>
</feature>
<evidence type="ECO:0000256" key="6">
    <source>
        <dbReference type="ARBA" id="ARBA00023212"/>
    </source>
</evidence>
<organism evidence="11 12">
    <name type="scientific">Gasterosteus aculeatus aculeatus</name>
    <name type="common">three-spined stickleback</name>
    <dbReference type="NCBI Taxonomy" id="481459"/>
    <lineage>
        <taxon>Eukaryota</taxon>
        <taxon>Metazoa</taxon>
        <taxon>Chordata</taxon>
        <taxon>Craniata</taxon>
        <taxon>Vertebrata</taxon>
        <taxon>Euteleostomi</taxon>
        <taxon>Actinopterygii</taxon>
        <taxon>Neopterygii</taxon>
        <taxon>Teleostei</taxon>
        <taxon>Neoteleostei</taxon>
        <taxon>Acanthomorphata</taxon>
        <taxon>Eupercaria</taxon>
        <taxon>Perciformes</taxon>
        <taxon>Cottioidei</taxon>
        <taxon>Gasterosteales</taxon>
        <taxon>Gasterosteidae</taxon>
        <taxon>Gasterosteus</taxon>
    </lineage>
</organism>
<dbReference type="GO" id="GO:0007274">
    <property type="term" value="P:neuromuscular synaptic transmission"/>
    <property type="evidence" value="ECO:0007669"/>
    <property type="project" value="TreeGrafter"/>
</dbReference>
<dbReference type="InterPro" id="IPR019323">
    <property type="entry name" value="ELKS/CAST"/>
</dbReference>
<keyword evidence="4" id="KW-0770">Synapse</keyword>
<keyword evidence="2" id="KW-0963">Cytoplasm</keyword>
<dbReference type="PANTHER" id="PTHR18861:SF1">
    <property type="entry name" value="ELKS_RAB6-INTERACTING_CAST FAMILY MEMBER 1"/>
    <property type="match status" value="1"/>
</dbReference>
<feature type="compositionally biased region" description="Polar residues" evidence="10">
    <location>
        <begin position="985"/>
        <end position="995"/>
    </location>
</feature>
<evidence type="ECO:0000256" key="5">
    <source>
        <dbReference type="ARBA" id="ARBA00023054"/>
    </source>
</evidence>
<dbReference type="GO" id="GO:0048167">
    <property type="term" value="P:regulation of synaptic plasticity"/>
    <property type="evidence" value="ECO:0007669"/>
    <property type="project" value="TreeGrafter"/>
</dbReference>
<proteinExistence type="predicted"/>
<feature type="compositionally biased region" description="Gly residues" evidence="10">
    <location>
        <begin position="50"/>
        <end position="61"/>
    </location>
</feature>
<dbReference type="GO" id="GO:0098882">
    <property type="term" value="F:structural constituent of presynaptic active zone"/>
    <property type="evidence" value="ECO:0007669"/>
    <property type="project" value="TreeGrafter"/>
</dbReference>
<dbReference type="GeneTree" id="ENSGT00650000093320"/>
<dbReference type="SUPFAM" id="SSF57997">
    <property type="entry name" value="Tropomyosin"/>
    <property type="match status" value="1"/>
</dbReference>
<reference evidence="11" key="2">
    <citation type="submission" date="2025-08" db="UniProtKB">
        <authorList>
            <consortium name="Ensembl"/>
        </authorList>
    </citation>
    <scope>IDENTIFICATION</scope>
</reference>
<feature type="coiled-coil region" evidence="9">
    <location>
        <begin position="401"/>
        <end position="656"/>
    </location>
</feature>
<dbReference type="Proteomes" id="UP000007635">
    <property type="component" value="Chromosome Y"/>
</dbReference>
<evidence type="ECO:0000256" key="7">
    <source>
        <dbReference type="ARBA" id="ARBA00023273"/>
    </source>
</evidence>
<feature type="compositionally biased region" description="Basic and acidic residues" evidence="10">
    <location>
        <begin position="959"/>
        <end position="974"/>
    </location>
</feature>
<feature type="coiled-coil region" evidence="9">
    <location>
        <begin position="236"/>
        <end position="270"/>
    </location>
</feature>
<dbReference type="Ensembl" id="ENSGACT00000067081.1">
    <property type="protein sequence ID" value="ENSGACP00000036499.1"/>
    <property type="gene ID" value="ENSGACG00000034666.1"/>
</dbReference>
<name>A0AAQ4PC53_GASAC</name>
<evidence type="ECO:0008006" key="13">
    <source>
        <dbReference type="Google" id="ProtNLM"/>
    </source>
</evidence>
<keyword evidence="5 9" id="KW-0175">Coiled coil</keyword>
<keyword evidence="12" id="KW-1185">Reference proteome</keyword>
<dbReference type="Gene3D" id="1.10.287.1490">
    <property type="match status" value="1"/>
</dbReference>
<evidence type="ECO:0000256" key="10">
    <source>
        <dbReference type="SAM" id="MobiDB-lite"/>
    </source>
</evidence>
<dbReference type="Pfam" id="PF10174">
    <property type="entry name" value="Cast"/>
    <property type="match status" value="1"/>
</dbReference>
<accession>A0AAQ4PC53</accession>
<feature type="region of interest" description="Disordered" evidence="10">
    <location>
        <begin position="1"/>
        <end position="64"/>
    </location>
</feature>
<evidence type="ECO:0000256" key="4">
    <source>
        <dbReference type="ARBA" id="ARBA00023018"/>
    </source>
</evidence>
<dbReference type="GO" id="GO:0030424">
    <property type="term" value="C:axon"/>
    <property type="evidence" value="ECO:0007669"/>
    <property type="project" value="UniProtKB-SubCell"/>
</dbReference>
<evidence type="ECO:0000256" key="8">
    <source>
        <dbReference type="ARBA" id="ARBA00034106"/>
    </source>
</evidence>
<reference evidence="11 12" key="1">
    <citation type="journal article" date="2021" name="G3 (Bethesda)">
        <title>Improved contiguity of the threespine stickleback genome using long-read sequencing.</title>
        <authorList>
            <person name="Nath S."/>
            <person name="Shaw D.E."/>
            <person name="White M.A."/>
        </authorList>
    </citation>
    <scope>NUCLEOTIDE SEQUENCE [LARGE SCALE GENOMIC DNA]</scope>
    <source>
        <strain evidence="11 12">Lake Benthic</strain>
    </source>
</reference>
<dbReference type="AlphaFoldDB" id="A0AAQ4PC53"/>
<evidence type="ECO:0000256" key="3">
    <source>
        <dbReference type="ARBA" id="ARBA00022553"/>
    </source>
</evidence>
<evidence type="ECO:0000256" key="2">
    <source>
        <dbReference type="ARBA" id="ARBA00022490"/>
    </source>
</evidence>